<proteinExistence type="predicted"/>
<dbReference type="Proteomes" id="UP000176429">
    <property type="component" value="Unassembled WGS sequence"/>
</dbReference>
<evidence type="ECO:0000313" key="1">
    <source>
        <dbReference type="EMBL" id="OHA40499.1"/>
    </source>
</evidence>
<accession>A0A1G2NYE7</accession>
<reference evidence="1 2" key="1">
    <citation type="journal article" date="2016" name="Nat. Commun.">
        <title>Thousands of microbial genomes shed light on interconnected biogeochemical processes in an aquifer system.</title>
        <authorList>
            <person name="Anantharaman K."/>
            <person name="Brown C.T."/>
            <person name="Hug L.A."/>
            <person name="Sharon I."/>
            <person name="Castelle C.J."/>
            <person name="Probst A.J."/>
            <person name="Thomas B.C."/>
            <person name="Singh A."/>
            <person name="Wilkins M.J."/>
            <person name="Karaoz U."/>
            <person name="Brodie E.L."/>
            <person name="Williams K.H."/>
            <person name="Hubbard S.S."/>
            <person name="Banfield J.F."/>
        </authorList>
    </citation>
    <scope>NUCLEOTIDE SEQUENCE [LARGE SCALE GENOMIC DNA]</scope>
</reference>
<gene>
    <name evidence="1" type="ORF">A3H68_01800</name>
</gene>
<evidence type="ECO:0000313" key="2">
    <source>
        <dbReference type="Proteomes" id="UP000176429"/>
    </source>
</evidence>
<dbReference type="EMBL" id="MHSH01000051">
    <property type="protein sequence ID" value="OHA40499.1"/>
    <property type="molecule type" value="Genomic_DNA"/>
</dbReference>
<organism evidence="1 2">
    <name type="scientific">Candidatus Taylorbacteria bacterium RIFCSPLOWO2_02_FULL_46_40</name>
    <dbReference type="NCBI Taxonomy" id="1802329"/>
    <lineage>
        <taxon>Bacteria</taxon>
        <taxon>Candidatus Tayloriibacteriota</taxon>
    </lineage>
</organism>
<dbReference type="AlphaFoldDB" id="A0A1G2NYE7"/>
<sequence length="69" mass="7568">MVPVVVTYKGDYDDPTDFVGAYQLPSEAEVERLRTALKPGSGFIVFTPDSFEVASVEVILEQAEAMEVL</sequence>
<protein>
    <submittedName>
        <fullName evidence="1">Uncharacterized protein</fullName>
    </submittedName>
</protein>
<name>A0A1G2NYE7_9BACT</name>
<comment type="caution">
    <text evidence="1">The sequence shown here is derived from an EMBL/GenBank/DDBJ whole genome shotgun (WGS) entry which is preliminary data.</text>
</comment>